<name>A0A317EWP7_9SPHI</name>
<dbReference type="RefSeq" id="WP_109930924.1">
    <property type="nucleotide sequence ID" value="NZ_QGNY01000005.1"/>
</dbReference>
<dbReference type="Proteomes" id="UP000245391">
    <property type="component" value="Unassembled WGS sequence"/>
</dbReference>
<dbReference type="AlphaFoldDB" id="A0A317EWP7"/>
<reference evidence="3" key="1">
    <citation type="submission" date="2018-05" db="EMBL/GenBank/DDBJ databases">
        <title>Pedobacter paludis sp. nov., isolated from wetland soil.</title>
        <authorList>
            <person name="Zhang Y."/>
        </authorList>
    </citation>
    <scope>NUCLEOTIDE SEQUENCE [LARGE SCALE GENOMIC DNA]</scope>
    <source>
        <strain evidence="3">R-8</strain>
    </source>
</reference>
<dbReference type="InterPro" id="IPR035093">
    <property type="entry name" value="RelE/ParE_toxin_dom_sf"/>
</dbReference>
<gene>
    <name evidence="2" type="ORF">DF947_15350</name>
</gene>
<sequence>MAKKIIWSHKARIKLYAILEFYAQRNGNKKYSAKLYKRFNKDIKLLLKNPHLGIQSSKKDIRGLIIFDYIIFYEENDLQIVIHTIWPTNQNPDKLIL</sequence>
<dbReference type="InterPro" id="IPR007712">
    <property type="entry name" value="RelE/ParE_toxin"/>
</dbReference>
<keyword evidence="1" id="KW-1277">Toxin-antitoxin system</keyword>
<dbReference type="Gene3D" id="3.30.2310.20">
    <property type="entry name" value="RelE-like"/>
    <property type="match status" value="1"/>
</dbReference>
<evidence type="ECO:0000313" key="3">
    <source>
        <dbReference type="Proteomes" id="UP000245391"/>
    </source>
</evidence>
<keyword evidence="3" id="KW-1185">Reference proteome</keyword>
<evidence type="ECO:0000256" key="1">
    <source>
        <dbReference type="ARBA" id="ARBA00022649"/>
    </source>
</evidence>
<evidence type="ECO:0000313" key="2">
    <source>
        <dbReference type="EMBL" id="PWS30975.1"/>
    </source>
</evidence>
<dbReference type="Pfam" id="PF05016">
    <property type="entry name" value="ParE_toxin"/>
    <property type="match status" value="1"/>
</dbReference>
<accession>A0A317EWP7</accession>
<comment type="caution">
    <text evidence="2">The sequence shown here is derived from an EMBL/GenBank/DDBJ whole genome shotgun (WGS) entry which is preliminary data.</text>
</comment>
<organism evidence="2 3">
    <name type="scientific">Pedobacter paludis</name>
    <dbReference type="NCBI Taxonomy" id="2203212"/>
    <lineage>
        <taxon>Bacteria</taxon>
        <taxon>Pseudomonadati</taxon>
        <taxon>Bacteroidota</taxon>
        <taxon>Sphingobacteriia</taxon>
        <taxon>Sphingobacteriales</taxon>
        <taxon>Sphingobacteriaceae</taxon>
        <taxon>Pedobacter</taxon>
    </lineage>
</organism>
<dbReference type="EMBL" id="QGNY01000005">
    <property type="protein sequence ID" value="PWS30975.1"/>
    <property type="molecule type" value="Genomic_DNA"/>
</dbReference>
<proteinExistence type="predicted"/>
<protein>
    <submittedName>
        <fullName evidence="2">Plasmid stabilization system</fullName>
    </submittedName>
</protein>
<dbReference type="OrthoDB" id="1098070at2"/>